<keyword evidence="4" id="KW-1185">Reference proteome</keyword>
<protein>
    <submittedName>
        <fullName evidence="2">Uncharacterized protein</fullName>
    </submittedName>
</protein>
<dbReference type="KEGG" id="kbi:30209084"/>
<dbReference type="Proteomes" id="UP000092730">
    <property type="component" value="Chromosome 1"/>
</dbReference>
<evidence type="ECO:0000313" key="4">
    <source>
        <dbReference type="Proteomes" id="UP000092730"/>
    </source>
</evidence>
<feature type="compositionally biased region" description="Basic and acidic residues" evidence="1">
    <location>
        <begin position="44"/>
        <end position="54"/>
    </location>
</feature>
<dbReference type="EMBL" id="CP144541">
    <property type="protein sequence ID" value="WVW79343.1"/>
    <property type="molecule type" value="Genomic_DNA"/>
</dbReference>
<dbReference type="GeneID" id="30209084"/>
<dbReference type="AlphaFoldDB" id="A0A1B9G7K5"/>
<proteinExistence type="predicted"/>
<reference evidence="2" key="3">
    <citation type="submission" date="2014-01" db="EMBL/GenBank/DDBJ databases">
        <title>Evolution of pathogenesis and genome organization in the Tremellales.</title>
        <authorList>
            <person name="Cuomo C."/>
            <person name="Litvintseva A."/>
            <person name="Heitman J."/>
            <person name="Chen Y."/>
            <person name="Sun S."/>
            <person name="Springer D."/>
            <person name="Dromer F."/>
            <person name="Young S."/>
            <person name="Zeng Q."/>
            <person name="Chapman S."/>
            <person name="Gujja S."/>
            <person name="Saif S."/>
            <person name="Birren B."/>
        </authorList>
    </citation>
    <scope>NUCLEOTIDE SEQUENCE</scope>
    <source>
        <strain evidence="2">CBS 10118</strain>
    </source>
</reference>
<evidence type="ECO:0000313" key="3">
    <source>
        <dbReference type="EMBL" id="WVW79343.1"/>
    </source>
</evidence>
<organism evidence="2">
    <name type="scientific">Kwoniella bestiolae CBS 10118</name>
    <dbReference type="NCBI Taxonomy" id="1296100"/>
    <lineage>
        <taxon>Eukaryota</taxon>
        <taxon>Fungi</taxon>
        <taxon>Dikarya</taxon>
        <taxon>Basidiomycota</taxon>
        <taxon>Agaricomycotina</taxon>
        <taxon>Tremellomycetes</taxon>
        <taxon>Tremellales</taxon>
        <taxon>Cryptococcaceae</taxon>
        <taxon>Kwoniella</taxon>
    </lineage>
</organism>
<reference evidence="3" key="4">
    <citation type="submission" date="2024-02" db="EMBL/GenBank/DDBJ databases">
        <title>Comparative genomics of Cryptococcus and Kwoniella reveals pathogenesis evolution and contrasting modes of karyotype evolution via chromosome fusion or intercentromeric recombination.</title>
        <authorList>
            <person name="Coelho M.A."/>
            <person name="David-Palma M."/>
            <person name="Shea T."/>
            <person name="Bowers K."/>
            <person name="McGinley-Smith S."/>
            <person name="Mohammad A.W."/>
            <person name="Gnirke A."/>
            <person name="Yurkov A.M."/>
            <person name="Nowrousian M."/>
            <person name="Sun S."/>
            <person name="Cuomo C.A."/>
            <person name="Heitman J."/>
        </authorList>
    </citation>
    <scope>NUCLEOTIDE SEQUENCE</scope>
    <source>
        <strain evidence="3">CBS 10118</strain>
    </source>
</reference>
<name>A0A1B9G7K5_9TREE</name>
<evidence type="ECO:0000313" key="2">
    <source>
        <dbReference type="EMBL" id="OCF26993.1"/>
    </source>
</evidence>
<feature type="region of interest" description="Disordered" evidence="1">
    <location>
        <begin position="25"/>
        <end position="54"/>
    </location>
</feature>
<dbReference type="RefSeq" id="XP_019048063.1">
    <property type="nucleotide sequence ID" value="XM_019191315.1"/>
</dbReference>
<dbReference type="EMBL" id="KI894020">
    <property type="protein sequence ID" value="OCF26993.1"/>
    <property type="molecule type" value="Genomic_DNA"/>
</dbReference>
<evidence type="ECO:0000256" key="1">
    <source>
        <dbReference type="SAM" id="MobiDB-lite"/>
    </source>
</evidence>
<gene>
    <name evidence="2" type="ORF">I302_04685</name>
    <name evidence="3" type="ORF">I302_101311</name>
</gene>
<reference evidence="3" key="2">
    <citation type="submission" date="2013-07" db="EMBL/GenBank/DDBJ databases">
        <authorList>
            <consortium name="The Broad Institute Genome Sequencing Platform"/>
            <person name="Cuomo C."/>
            <person name="Litvintseva A."/>
            <person name="Chen Y."/>
            <person name="Heitman J."/>
            <person name="Sun S."/>
            <person name="Springer D."/>
            <person name="Dromer F."/>
            <person name="Young S.K."/>
            <person name="Zeng Q."/>
            <person name="Gargeya S."/>
            <person name="Fitzgerald M."/>
            <person name="Abouelleil A."/>
            <person name="Alvarado L."/>
            <person name="Berlin A.M."/>
            <person name="Chapman S.B."/>
            <person name="Dewar J."/>
            <person name="Goldberg J."/>
            <person name="Griggs A."/>
            <person name="Gujja S."/>
            <person name="Hansen M."/>
            <person name="Howarth C."/>
            <person name="Imamovic A."/>
            <person name="Larimer J."/>
            <person name="McCowan C."/>
            <person name="Murphy C."/>
            <person name="Pearson M."/>
            <person name="Priest M."/>
            <person name="Roberts A."/>
            <person name="Saif S."/>
            <person name="Shea T."/>
            <person name="Sykes S."/>
            <person name="Wortman J."/>
            <person name="Nusbaum C."/>
            <person name="Birren B."/>
        </authorList>
    </citation>
    <scope>NUCLEOTIDE SEQUENCE</scope>
    <source>
        <strain evidence="3">CBS 10118</strain>
    </source>
</reference>
<reference evidence="2" key="1">
    <citation type="submission" date="2013-07" db="EMBL/GenBank/DDBJ databases">
        <title>The Genome Sequence of Cryptococcus bestiolae CBS10118.</title>
        <authorList>
            <consortium name="The Broad Institute Genome Sequencing Platform"/>
            <person name="Cuomo C."/>
            <person name="Litvintseva A."/>
            <person name="Chen Y."/>
            <person name="Heitman J."/>
            <person name="Sun S."/>
            <person name="Springer D."/>
            <person name="Dromer F."/>
            <person name="Young S.K."/>
            <person name="Zeng Q."/>
            <person name="Gargeya S."/>
            <person name="Fitzgerald M."/>
            <person name="Abouelleil A."/>
            <person name="Alvarado L."/>
            <person name="Berlin A.M."/>
            <person name="Chapman S.B."/>
            <person name="Dewar J."/>
            <person name="Goldberg J."/>
            <person name="Griggs A."/>
            <person name="Gujja S."/>
            <person name="Hansen M."/>
            <person name="Howarth C."/>
            <person name="Imamovic A."/>
            <person name="Larimer J."/>
            <person name="McCowan C."/>
            <person name="Murphy C."/>
            <person name="Pearson M."/>
            <person name="Priest M."/>
            <person name="Roberts A."/>
            <person name="Saif S."/>
            <person name="Shea T."/>
            <person name="Sykes S."/>
            <person name="Wortman J."/>
            <person name="Nusbaum C."/>
            <person name="Birren B."/>
        </authorList>
    </citation>
    <scope>NUCLEOTIDE SEQUENCE [LARGE SCALE GENOMIC DNA]</scope>
    <source>
        <strain evidence="2">CBS 10118</strain>
    </source>
</reference>
<sequence>MVVEKPTWAFDSGPSLQRKVITVQAEQRTQEHTPRGRPKVAGFEMRKMREKPDNHEARYKLEHPDGKITWIVWQRINGVGLREEVIKFWKEVEERKGLTDIQRKVRSGGHW</sequence>
<accession>A0A1B9G7K5</accession>
<dbReference type="VEuPathDB" id="FungiDB:I302_04685"/>